<name>A4BR61_9GAMM</name>
<dbReference type="Proteomes" id="UP000003374">
    <property type="component" value="Unassembled WGS sequence"/>
</dbReference>
<dbReference type="EMBL" id="AAOF01000006">
    <property type="protein sequence ID" value="EAR21683.1"/>
    <property type="molecule type" value="Genomic_DNA"/>
</dbReference>
<dbReference type="eggNOG" id="ENOG502ZNE1">
    <property type="taxonomic scope" value="Bacteria"/>
</dbReference>
<reference evidence="1 2" key="1">
    <citation type="submission" date="2006-02" db="EMBL/GenBank/DDBJ databases">
        <authorList>
            <person name="Waterbury J."/>
            <person name="Ferriera S."/>
            <person name="Johnson J."/>
            <person name="Kravitz S."/>
            <person name="Halpern A."/>
            <person name="Remington K."/>
            <person name="Beeson K."/>
            <person name="Tran B."/>
            <person name="Rogers Y.-H."/>
            <person name="Friedman R."/>
            <person name="Venter J.C."/>
        </authorList>
    </citation>
    <scope>NUCLEOTIDE SEQUENCE [LARGE SCALE GENOMIC DNA]</scope>
    <source>
        <strain evidence="1 2">Nb-231</strain>
    </source>
</reference>
<evidence type="ECO:0000313" key="1">
    <source>
        <dbReference type="EMBL" id="EAR21683.1"/>
    </source>
</evidence>
<proteinExistence type="predicted"/>
<evidence type="ECO:0000313" key="2">
    <source>
        <dbReference type="Proteomes" id="UP000003374"/>
    </source>
</evidence>
<dbReference type="AlphaFoldDB" id="A4BR61"/>
<organism evidence="1 2">
    <name type="scientific">Nitrococcus mobilis Nb-231</name>
    <dbReference type="NCBI Taxonomy" id="314278"/>
    <lineage>
        <taxon>Bacteria</taxon>
        <taxon>Pseudomonadati</taxon>
        <taxon>Pseudomonadota</taxon>
        <taxon>Gammaproteobacteria</taxon>
        <taxon>Chromatiales</taxon>
        <taxon>Ectothiorhodospiraceae</taxon>
        <taxon>Nitrococcus</taxon>
    </lineage>
</organism>
<dbReference type="STRING" id="314278.NB231_03100"/>
<protein>
    <recommendedName>
        <fullName evidence="3">Addiction module component</fullName>
    </recommendedName>
</protein>
<sequence length="80" mass="9214">MDTDTLAKLRSEVLTLSEDERAELAYELVKSLDEPADSDASSEWDKEILQRLRAIATGTAKLVDRDELRRRLEKRLRSPQ</sequence>
<keyword evidence="2" id="KW-1185">Reference proteome</keyword>
<dbReference type="InterPro" id="IPR013406">
    <property type="entry name" value="CHP02574_addiction_mod"/>
</dbReference>
<comment type="caution">
    <text evidence="1">The sequence shown here is derived from an EMBL/GenBank/DDBJ whole genome shotgun (WGS) entry which is preliminary data.</text>
</comment>
<dbReference type="Pfam" id="PF09720">
    <property type="entry name" value="Unstab_antitox"/>
    <property type="match status" value="1"/>
</dbReference>
<dbReference type="HOGENOM" id="CLU_177580_3_2_6"/>
<evidence type="ECO:0008006" key="3">
    <source>
        <dbReference type="Google" id="ProtNLM"/>
    </source>
</evidence>
<accession>A4BR61</accession>
<dbReference type="RefSeq" id="WP_004999662.1">
    <property type="nucleotide sequence ID" value="NZ_CH672427.1"/>
</dbReference>
<dbReference type="OrthoDB" id="5797254at2"/>
<gene>
    <name evidence="1" type="ORF">NB231_03100</name>
</gene>